<keyword evidence="1" id="KW-0812">Transmembrane</keyword>
<feature type="transmembrane region" description="Helical" evidence="1">
    <location>
        <begin position="43"/>
        <end position="62"/>
    </location>
</feature>
<gene>
    <name evidence="2" type="ORF">FYJ75_13365</name>
</gene>
<dbReference type="RefSeq" id="WP_154430934.1">
    <property type="nucleotide sequence ID" value="NZ_VUNI01000032.1"/>
</dbReference>
<feature type="transmembrane region" description="Helical" evidence="1">
    <location>
        <begin position="227"/>
        <end position="245"/>
    </location>
</feature>
<feature type="transmembrane region" description="Helical" evidence="1">
    <location>
        <begin position="294"/>
        <end position="327"/>
    </location>
</feature>
<sequence length="354" mass="40177">MWLTSIILGILLLGILPIMLGDRIWKEIYREQNDTLSQIIGRYLVGTIVMWAIFQIIAVPLILVKASFSMAVILWEISIFSTLLLQSVWKVKKHRHMYSHICIKTHRSKTEKLLFVLMCAVIICQCVACVIGTQYDEDDARFVVNALEAFDHDSMLLINPATGEYVGTWVGELAKDVPSPWTFYIALIAKILNVHPTIIAHTILPGILVAMAYGCYWLMAERIFKKNFSYCCMFVLIIAVINMHFTNSEQTQAVFLLTRIWQGKAVVAGVMLPFLCYLMMLLYQLKTKKYIYYLVFLTDIACCLLSGMGIFLSAIVIGSLGLYIAIIQKKLDVLLKVALSCIPTILYGIVYIIF</sequence>
<organism evidence="2 3">
    <name type="scientific">Roseburia porci</name>
    <dbReference type="NCBI Taxonomy" id="2605790"/>
    <lineage>
        <taxon>Bacteria</taxon>
        <taxon>Bacillati</taxon>
        <taxon>Bacillota</taxon>
        <taxon>Clostridia</taxon>
        <taxon>Lachnospirales</taxon>
        <taxon>Lachnospiraceae</taxon>
        <taxon>Roseburia</taxon>
    </lineage>
</organism>
<dbReference type="Pfam" id="PF19554">
    <property type="entry name" value="DUF6077"/>
    <property type="match status" value="1"/>
</dbReference>
<feature type="transmembrane region" description="Helical" evidence="1">
    <location>
        <begin position="113"/>
        <end position="135"/>
    </location>
</feature>
<proteinExistence type="predicted"/>
<feature type="transmembrane region" description="Helical" evidence="1">
    <location>
        <begin position="68"/>
        <end position="89"/>
    </location>
</feature>
<protein>
    <submittedName>
        <fullName evidence="2">Uncharacterized protein</fullName>
    </submittedName>
</protein>
<evidence type="ECO:0000313" key="3">
    <source>
        <dbReference type="Proteomes" id="UP000474024"/>
    </source>
</evidence>
<comment type="caution">
    <text evidence="2">The sequence shown here is derived from an EMBL/GenBank/DDBJ whole genome shotgun (WGS) entry which is preliminary data.</text>
</comment>
<feature type="transmembrane region" description="Helical" evidence="1">
    <location>
        <begin position="333"/>
        <end position="353"/>
    </location>
</feature>
<dbReference type="Proteomes" id="UP000474024">
    <property type="component" value="Unassembled WGS sequence"/>
</dbReference>
<accession>A0A6L5YUA6</accession>
<dbReference type="InterPro" id="IPR045723">
    <property type="entry name" value="DUF6077"/>
</dbReference>
<keyword evidence="3" id="KW-1185">Reference proteome</keyword>
<dbReference type="EMBL" id="VUNI01000032">
    <property type="protein sequence ID" value="MST75965.1"/>
    <property type="molecule type" value="Genomic_DNA"/>
</dbReference>
<evidence type="ECO:0000313" key="2">
    <source>
        <dbReference type="EMBL" id="MST75965.1"/>
    </source>
</evidence>
<evidence type="ECO:0000256" key="1">
    <source>
        <dbReference type="SAM" id="Phobius"/>
    </source>
</evidence>
<feature type="transmembrane region" description="Helical" evidence="1">
    <location>
        <begin position="6"/>
        <end position="22"/>
    </location>
</feature>
<keyword evidence="1" id="KW-1133">Transmembrane helix</keyword>
<feature type="transmembrane region" description="Helical" evidence="1">
    <location>
        <begin position="198"/>
        <end position="220"/>
    </location>
</feature>
<feature type="transmembrane region" description="Helical" evidence="1">
    <location>
        <begin position="265"/>
        <end position="282"/>
    </location>
</feature>
<reference evidence="2 3" key="1">
    <citation type="submission" date="2019-08" db="EMBL/GenBank/DDBJ databases">
        <title>In-depth cultivation of the pig gut microbiome towards novel bacterial diversity and tailored functional studies.</title>
        <authorList>
            <person name="Wylensek D."/>
            <person name="Hitch T.C.A."/>
            <person name="Clavel T."/>
        </authorList>
    </citation>
    <scope>NUCLEOTIDE SEQUENCE [LARGE SCALE GENOMIC DNA]</scope>
    <source>
        <strain evidence="2 3">MUC/MUC-530-WT-4D</strain>
    </source>
</reference>
<dbReference type="AlphaFoldDB" id="A0A6L5YUA6"/>
<keyword evidence="1" id="KW-0472">Membrane</keyword>
<name>A0A6L5YUA6_9FIRM</name>